<evidence type="ECO:0000256" key="1">
    <source>
        <dbReference type="SAM" id="MobiDB-lite"/>
    </source>
</evidence>
<dbReference type="Pfam" id="PF01741">
    <property type="entry name" value="MscL"/>
    <property type="match status" value="1"/>
</dbReference>
<keyword evidence="2" id="KW-0812">Transmembrane</keyword>
<name>A0A543F9N5_9NOCA</name>
<protein>
    <submittedName>
        <fullName evidence="3">Large-conductance mechanosensitive channel</fullName>
    </submittedName>
</protein>
<reference evidence="3 4" key="1">
    <citation type="submission" date="2019-06" db="EMBL/GenBank/DDBJ databases">
        <title>Sequencing the genomes of 1000 actinobacteria strains.</title>
        <authorList>
            <person name="Klenk H.-P."/>
        </authorList>
    </citation>
    <scope>NUCLEOTIDE SEQUENCE [LARGE SCALE GENOMIC DNA]</scope>
    <source>
        <strain evidence="3 4">DSM 103495</strain>
    </source>
</reference>
<gene>
    <name evidence="3" type="ORF">FB390_2116</name>
</gene>
<organism evidence="3 4">
    <name type="scientific">Nocardia bhagyanarayanae</name>
    <dbReference type="NCBI Taxonomy" id="1215925"/>
    <lineage>
        <taxon>Bacteria</taxon>
        <taxon>Bacillati</taxon>
        <taxon>Actinomycetota</taxon>
        <taxon>Actinomycetes</taxon>
        <taxon>Mycobacteriales</taxon>
        <taxon>Nocardiaceae</taxon>
        <taxon>Nocardia</taxon>
    </lineage>
</organism>
<dbReference type="InterPro" id="IPR037673">
    <property type="entry name" value="MSC/AndL"/>
</dbReference>
<dbReference type="Proteomes" id="UP000316331">
    <property type="component" value="Unassembled WGS sequence"/>
</dbReference>
<dbReference type="InterPro" id="IPR036019">
    <property type="entry name" value="MscL_channel"/>
</dbReference>
<dbReference type="EMBL" id="VFPG01000001">
    <property type="protein sequence ID" value="TQM30490.1"/>
    <property type="molecule type" value="Genomic_DNA"/>
</dbReference>
<evidence type="ECO:0000313" key="4">
    <source>
        <dbReference type="Proteomes" id="UP000316331"/>
    </source>
</evidence>
<feature type="transmembrane region" description="Helical" evidence="2">
    <location>
        <begin position="74"/>
        <end position="94"/>
    </location>
</feature>
<dbReference type="AlphaFoldDB" id="A0A543F9N5"/>
<feature type="region of interest" description="Disordered" evidence="1">
    <location>
        <begin position="190"/>
        <end position="212"/>
    </location>
</feature>
<keyword evidence="2" id="KW-1133">Transmembrane helix</keyword>
<dbReference type="Gene3D" id="1.10.1200.120">
    <property type="entry name" value="Large-conductance mechanosensitive channel, MscL, domain 1"/>
    <property type="match status" value="1"/>
</dbReference>
<proteinExistence type="predicted"/>
<sequence>MLEGPKDAIFCGNAAYLAVAVVIGTAFVASATGFTNGIIDPPLAVFVGSDELGPGFHMIADKPHAFRPVSAPPLLWNFAITAVASNFMLVLPAAQVKKHFRRRRGRIICDTAILVRIRDLLAQERRGWGTRIPNRTGSGSWSEAPGSPLPPAVRFVPSERQIQPSAGDHPALTTMSLGVPPMIMLELRDRSTNDNGPVAEATGPLVRDISRG</sequence>
<evidence type="ECO:0000256" key="2">
    <source>
        <dbReference type="SAM" id="Phobius"/>
    </source>
</evidence>
<dbReference type="RefSeq" id="WP_141808765.1">
    <property type="nucleotide sequence ID" value="NZ_VFPG01000001.1"/>
</dbReference>
<dbReference type="OrthoDB" id="9810350at2"/>
<keyword evidence="2" id="KW-0472">Membrane</keyword>
<evidence type="ECO:0000313" key="3">
    <source>
        <dbReference type="EMBL" id="TQM30490.1"/>
    </source>
</evidence>
<keyword evidence="4" id="KW-1185">Reference proteome</keyword>
<comment type="caution">
    <text evidence="3">The sequence shown here is derived from an EMBL/GenBank/DDBJ whole genome shotgun (WGS) entry which is preliminary data.</text>
</comment>
<dbReference type="SUPFAM" id="SSF81330">
    <property type="entry name" value="Gated mechanosensitive channel"/>
    <property type="match status" value="1"/>
</dbReference>
<accession>A0A543F9N5</accession>
<feature type="transmembrane region" description="Helical" evidence="2">
    <location>
        <begin position="12"/>
        <end position="34"/>
    </location>
</feature>